<dbReference type="Proteomes" id="UP001417504">
    <property type="component" value="Unassembled WGS sequence"/>
</dbReference>
<dbReference type="PANTHER" id="PTHR32266:SF11">
    <property type="entry name" value="NICOTIANAMINE SYNTHASE"/>
    <property type="match status" value="1"/>
</dbReference>
<dbReference type="GO" id="GO:0030410">
    <property type="term" value="F:nicotianamine synthase activity"/>
    <property type="evidence" value="ECO:0007669"/>
    <property type="project" value="UniProtKB-UniRule"/>
</dbReference>
<name>A0AAP0P4S6_9MAGN</name>
<evidence type="ECO:0000313" key="3">
    <source>
        <dbReference type="EMBL" id="KAK9130164.1"/>
    </source>
</evidence>
<organism evidence="3 4">
    <name type="scientific">Stephania japonica</name>
    <dbReference type="NCBI Taxonomy" id="461633"/>
    <lineage>
        <taxon>Eukaryota</taxon>
        <taxon>Viridiplantae</taxon>
        <taxon>Streptophyta</taxon>
        <taxon>Embryophyta</taxon>
        <taxon>Tracheophyta</taxon>
        <taxon>Spermatophyta</taxon>
        <taxon>Magnoliopsida</taxon>
        <taxon>Ranunculales</taxon>
        <taxon>Menispermaceae</taxon>
        <taxon>Menispermoideae</taxon>
        <taxon>Cissampelideae</taxon>
        <taxon>Stephania</taxon>
    </lineage>
</organism>
<sequence>MASFEETQVVPTELLIARVMQIHASVSKLESLRPSKPINTLLTQLVKLCSLPSSIEISTLPNEVQLIRQSLIKLCGIAEGFLELEFSTFLTNVPHPLNHLDLFPYYNNYVLLAGLEHNILAENGVEQPKKVAFIGSGPLPLTSIIMATHHMQTTYFVNIDIDESANHVAGQIVGSDLELERRMKFETFDVMEVKEMLEEFDIIFLAALVGMSKEEKGKIIAHLRKYMKAGGVLLVRSANGARAFLYPAVEEEDLEGFEVLSIFHPTNEVINSIVLARKPMFG</sequence>
<evidence type="ECO:0000313" key="4">
    <source>
        <dbReference type="Proteomes" id="UP001417504"/>
    </source>
</evidence>
<dbReference type="PROSITE" id="PS51142">
    <property type="entry name" value="NAS"/>
    <property type="match status" value="1"/>
</dbReference>
<proteinExistence type="inferred from homology"/>
<protein>
    <recommendedName>
        <fullName evidence="2">Nicotianamine synthase</fullName>
        <ecNumber evidence="2">2.5.1.43</ecNumber>
    </recommendedName>
</protein>
<gene>
    <name evidence="3" type="ORF">Sjap_010651</name>
</gene>
<evidence type="ECO:0000256" key="2">
    <source>
        <dbReference type="RuleBase" id="RU368095"/>
    </source>
</evidence>
<dbReference type="InterPro" id="IPR004298">
    <property type="entry name" value="Nicotian_synth"/>
</dbReference>
<dbReference type="Pfam" id="PF03059">
    <property type="entry name" value="NAS"/>
    <property type="match status" value="1"/>
</dbReference>
<dbReference type="PANTHER" id="PTHR32266">
    <property type="entry name" value="NICOTIANAMINE SYNTHASE 3"/>
    <property type="match status" value="1"/>
</dbReference>
<comment type="caution">
    <text evidence="3">The sequence shown here is derived from an EMBL/GenBank/DDBJ whole genome shotgun (WGS) entry which is preliminary data.</text>
</comment>
<dbReference type="InterPro" id="IPR029063">
    <property type="entry name" value="SAM-dependent_MTases_sf"/>
</dbReference>
<accession>A0AAP0P4S6</accession>
<dbReference type="EMBL" id="JBBNAE010000004">
    <property type="protein sequence ID" value="KAK9130164.1"/>
    <property type="molecule type" value="Genomic_DNA"/>
</dbReference>
<dbReference type="EC" id="2.5.1.43" evidence="2"/>
<comment type="catalytic activity">
    <reaction evidence="2">
        <text>3 S-adenosyl-L-methionine = nicotianamine + 3 S-methyl-5'-thioadenosine + 3 H(+)</text>
        <dbReference type="Rhea" id="RHEA:16481"/>
        <dbReference type="ChEBI" id="CHEBI:15378"/>
        <dbReference type="ChEBI" id="CHEBI:17509"/>
        <dbReference type="ChEBI" id="CHEBI:58249"/>
        <dbReference type="ChEBI" id="CHEBI:59789"/>
        <dbReference type="EC" id="2.5.1.43"/>
    </reaction>
</comment>
<reference evidence="3 4" key="1">
    <citation type="submission" date="2024-01" db="EMBL/GenBank/DDBJ databases">
        <title>Genome assemblies of Stephania.</title>
        <authorList>
            <person name="Yang L."/>
        </authorList>
    </citation>
    <scope>NUCLEOTIDE SEQUENCE [LARGE SCALE GENOMIC DNA]</scope>
    <source>
        <strain evidence="3">QJT</strain>
        <tissue evidence="3">Leaf</tissue>
    </source>
</reference>
<dbReference type="GO" id="GO:0030418">
    <property type="term" value="P:nicotianamine biosynthetic process"/>
    <property type="evidence" value="ECO:0007669"/>
    <property type="project" value="UniProtKB-UniRule"/>
</dbReference>
<dbReference type="Gene3D" id="3.40.50.150">
    <property type="entry name" value="Vaccinia Virus protein VP39"/>
    <property type="match status" value="1"/>
</dbReference>
<keyword evidence="4" id="KW-1185">Reference proteome</keyword>
<comment type="similarity">
    <text evidence="1 2">Belongs to the nicotianamine synthase (NAS)-like family.</text>
</comment>
<keyword evidence="2" id="KW-0949">S-adenosyl-L-methionine</keyword>
<dbReference type="AlphaFoldDB" id="A0AAP0P4S6"/>
<dbReference type="SUPFAM" id="SSF53335">
    <property type="entry name" value="S-adenosyl-L-methionine-dependent methyltransferases"/>
    <property type="match status" value="1"/>
</dbReference>
<evidence type="ECO:0000256" key="1">
    <source>
        <dbReference type="ARBA" id="ARBA00007009"/>
    </source>
</evidence>
<dbReference type="CDD" id="cd02440">
    <property type="entry name" value="AdoMet_MTases"/>
    <property type="match status" value="1"/>
</dbReference>
<comment type="function">
    <text evidence="2">Synthesizes nicotianamine, a polyamine which serves as a sensor for the physiological iron status within the plant, and/or might be involved in the transport of iron.</text>
</comment>
<keyword evidence="2" id="KW-0808">Transferase</keyword>